<organism evidence="2 3">
    <name type="scientific">Paenibacillus dendrobii</name>
    <dbReference type="NCBI Taxonomy" id="2691084"/>
    <lineage>
        <taxon>Bacteria</taxon>
        <taxon>Bacillati</taxon>
        <taxon>Bacillota</taxon>
        <taxon>Bacilli</taxon>
        <taxon>Bacillales</taxon>
        <taxon>Paenibacillaceae</taxon>
        <taxon>Paenibacillus</taxon>
    </lineage>
</organism>
<evidence type="ECO:0000313" key="3">
    <source>
        <dbReference type="Proteomes" id="UP000460318"/>
    </source>
</evidence>
<feature type="region of interest" description="Disordered" evidence="1">
    <location>
        <begin position="47"/>
        <end position="95"/>
    </location>
</feature>
<sequence length="1495" mass="165595">MNNNQTDIILEIQKSVDSMIRLGQNLETLDSRFGRLNQRIATMQSSFDGLDRQISGRSGSKLQNQFQRKANDPLQDDETRSGHAWSKSSNPGSAFKKKIERTTESFNDHLSRNLQKELDSLNKMIDEIELSPSAKLKRYLNSQMDLFNSKLIQKIREQAHVQMNSLLQEISMIQSMDKSMNLSPSALNATGGGASTAGSKTITETDSKQGNTVETTAKKENQTNPLGLHVAAFNSIRNMLSGKYPDVTMAVLNKAAETFQKTQAETAKMTQSLMFKKDYQTNHTDGSSTVDMSKINATISNLQSFMRQQSAYYGTDYYELFQVGNMGANALQDPVEIKKFIQLTAQLKTLNPSSSSINIAKGLESVKSQFGLEMADMQKQVAEPLAVISNLTSTPVEQLLNSVKRVGSTMSSADNNPTTAAVLAGASVRATSFNEGNVSKVYSDMLKKLESEKGMNLLNQLGLKTSNIDAQTGIESNKSGDEIIQDLSKTLATKDEKTRKDTYNSLFGSSGSSKDAAAMNELMNNFIKMNEAVKEVTNDGLGTKYKEMIQKSLSNPMVNANRAQQKFTIAFDAIVQELTPSINKVSYAFMNMASFVERNALLFARLGEVISNVMIGMLMLKGIKWGAGKIGKDVGANFETQRMRSGFLGGISALEGTGLIGNDIKGLSRKYVGQLQKNPLLDGYIKEMNSMNEEQQKHLKNYITTKNMDVKDLPTLFTAMNEAKNWSAREPLTENEKFDRQKQYNNRLATRPDSASFIHPAFMSSMLGGTTDSTTYSNFRRHTPGYADLSDKLTSMNQKEFRGFEDHLADRNRNGLPPVKNYQELSQALVAYEKTQRQADAAARQASPTFGTLSNAIRGVNSEISRTQALRNGFKQFLKDIPDLGKGAAVSLKNLAGGIAKLALEIASAIGLAQAGKSMMENFTSTDDQRKLNQADALDSNAKDFANTLRIDGKGDQWSGESIGNMLFSMYGSAMNGISRFFGATETHYGVGNQFDLYNKMMSDYNFNGSMYDFAEYLKQKGEAEGKTSEDYVREWYAKSEDGKKSAKLREEAASMQYKDAQLKATEEEKLQKIAKQNYEEKYKSGNDANLVNESSVKQRVKDKLSDVKNRNNLENLRALMSGMKTDSDEYLSMRRGQITKLRQVLDEELATIDKYISNAKAIMANSDPSSEQYKNASESLIRLQEIKQKVQDDGEAEINQEEFQQRQDEFQKNTNKVSRELQKIDLLSQAKELAAANNMDTQSQAYLDVMKKIALNKLASMKSELENLKAIQASGDQTNEKAMQILQLQNSIAGEQSKIKDYNLASIGIGAQKLQEHNSERENALLRLKLMAGNPDDDSPVLRNKRIANAKAEISEIQSIISNLQQRLTKNIEAGEASTIQAQIRDLQKQSLQAQLGILDELKGSAGTFNLPDGVTAMTRYEYLTRQGTHNTTTVGMGDVTVNITLPNVTNTTTPQQLQSIGQGIGQGFSQGRIGGVRTQLGGNPTINYRSRYA</sequence>
<feature type="region of interest" description="Disordered" evidence="1">
    <location>
        <begin position="189"/>
        <end position="211"/>
    </location>
</feature>
<name>A0A7X3IFS1_9BACL</name>
<proteinExistence type="predicted"/>
<dbReference type="Proteomes" id="UP000460318">
    <property type="component" value="Unassembled WGS sequence"/>
</dbReference>
<protein>
    <recommendedName>
        <fullName evidence="4">Phage tail tape measure protein domain-containing protein</fullName>
    </recommendedName>
</protein>
<gene>
    <name evidence="2" type="ORF">GRF59_05595</name>
</gene>
<evidence type="ECO:0008006" key="4">
    <source>
        <dbReference type="Google" id="ProtNLM"/>
    </source>
</evidence>
<keyword evidence="3" id="KW-1185">Reference proteome</keyword>
<evidence type="ECO:0000256" key="1">
    <source>
        <dbReference type="SAM" id="MobiDB-lite"/>
    </source>
</evidence>
<feature type="compositionally biased region" description="Polar residues" evidence="1">
    <location>
        <begin position="55"/>
        <end position="68"/>
    </location>
</feature>
<dbReference type="EMBL" id="WUBI01000001">
    <property type="protein sequence ID" value="MWV43098.1"/>
    <property type="molecule type" value="Genomic_DNA"/>
</dbReference>
<accession>A0A7X3IFS1</accession>
<evidence type="ECO:0000313" key="2">
    <source>
        <dbReference type="EMBL" id="MWV43098.1"/>
    </source>
</evidence>
<dbReference type="RefSeq" id="WP_160496641.1">
    <property type="nucleotide sequence ID" value="NZ_WUBI01000001.1"/>
</dbReference>
<reference evidence="2 3" key="1">
    <citation type="submission" date="2019-12" db="EMBL/GenBank/DDBJ databases">
        <title>Paenibacillus sp. nov., an endophytic bacterium isolated from the stem of Dendrobium.</title>
        <authorList>
            <person name="Zhao R."/>
        </authorList>
    </citation>
    <scope>NUCLEOTIDE SEQUENCE [LARGE SCALE GENOMIC DNA]</scope>
    <source>
        <strain evidence="2 3">HJL G12</strain>
    </source>
</reference>
<comment type="caution">
    <text evidence="2">The sequence shown here is derived from an EMBL/GenBank/DDBJ whole genome shotgun (WGS) entry which is preliminary data.</text>
</comment>